<sequence>MQSGQCGAEEDADFLDTGANELLGSVTFSSDAFDLDTMFPPSEVLDDVSSLRVDPPVALESSHNLTSRNKSRRLDTVGVLKQWLNRHSDNPYPTKQEKASLAQETGLTVTQVSTWFANAWRRWKRGSSSSTMSIPKSIDSRPSMEYRTMEWMSCLEPTGPVGELSSGIIGILRSTHTHTHTVSDKEGSCKGFVA</sequence>
<reference evidence="7 8" key="1">
    <citation type="submission" date="2018-02" db="EMBL/GenBank/DDBJ databases">
        <title>The genomes of Aspergillus section Nigri reveals drivers in fungal speciation.</title>
        <authorList>
            <consortium name="DOE Joint Genome Institute"/>
            <person name="Vesth T.C."/>
            <person name="Nybo J."/>
            <person name="Theobald S."/>
            <person name="Brandl J."/>
            <person name="Frisvad J.C."/>
            <person name="Nielsen K.F."/>
            <person name="Lyhne E.K."/>
            <person name="Kogle M.E."/>
            <person name="Kuo A."/>
            <person name="Riley R."/>
            <person name="Clum A."/>
            <person name="Nolan M."/>
            <person name="Lipzen A."/>
            <person name="Salamov A."/>
            <person name="Henrissat B."/>
            <person name="Wiebenga A."/>
            <person name="De vries R.P."/>
            <person name="Grigoriev I.V."/>
            <person name="Mortensen U.H."/>
            <person name="Andersen M.R."/>
            <person name="Baker S.E."/>
        </authorList>
    </citation>
    <scope>NUCLEOTIDE SEQUENCE [LARGE SCALE GENOMIC DNA]</scope>
    <source>
        <strain evidence="7 8">CBS 121057</strain>
    </source>
</reference>
<keyword evidence="4 5" id="KW-0539">Nucleus</keyword>
<gene>
    <name evidence="7" type="ORF">BO78DRAFT_418836</name>
</gene>
<name>A0A319E7Y0_ASPSB</name>
<dbReference type="PANTHER" id="PTHR11211:SF3">
    <property type="entry name" value="HOMEOBOX PROTEIN MOHAWK"/>
    <property type="match status" value="1"/>
</dbReference>
<evidence type="ECO:0000256" key="1">
    <source>
        <dbReference type="ARBA" id="ARBA00004123"/>
    </source>
</evidence>
<keyword evidence="8" id="KW-1185">Reference proteome</keyword>
<organism evidence="7 8">
    <name type="scientific">Aspergillus sclerotiicarbonarius (strain CBS 121057 / IBT 28362)</name>
    <dbReference type="NCBI Taxonomy" id="1448318"/>
    <lineage>
        <taxon>Eukaryota</taxon>
        <taxon>Fungi</taxon>
        <taxon>Dikarya</taxon>
        <taxon>Ascomycota</taxon>
        <taxon>Pezizomycotina</taxon>
        <taxon>Eurotiomycetes</taxon>
        <taxon>Eurotiomycetidae</taxon>
        <taxon>Eurotiales</taxon>
        <taxon>Aspergillaceae</taxon>
        <taxon>Aspergillus</taxon>
        <taxon>Aspergillus subgen. Circumdati</taxon>
    </lineage>
</organism>
<proteinExistence type="predicted"/>
<protein>
    <recommendedName>
        <fullName evidence="6">Homeobox domain-containing protein</fullName>
    </recommendedName>
</protein>
<dbReference type="SMART" id="SM00389">
    <property type="entry name" value="HOX"/>
    <property type="match status" value="1"/>
</dbReference>
<keyword evidence="2 5" id="KW-0238">DNA-binding</keyword>
<evidence type="ECO:0000256" key="3">
    <source>
        <dbReference type="ARBA" id="ARBA00023155"/>
    </source>
</evidence>
<dbReference type="EMBL" id="KZ826351">
    <property type="protein sequence ID" value="PYI06186.1"/>
    <property type="molecule type" value="Genomic_DNA"/>
</dbReference>
<dbReference type="Gene3D" id="1.10.10.60">
    <property type="entry name" value="Homeodomain-like"/>
    <property type="match status" value="1"/>
</dbReference>
<keyword evidence="3 5" id="KW-0371">Homeobox</keyword>
<evidence type="ECO:0000256" key="5">
    <source>
        <dbReference type="PROSITE-ProRule" id="PRU00108"/>
    </source>
</evidence>
<dbReference type="VEuPathDB" id="FungiDB:BO78DRAFT_418836"/>
<dbReference type="PROSITE" id="PS00027">
    <property type="entry name" value="HOMEOBOX_1"/>
    <property type="match status" value="1"/>
</dbReference>
<comment type="subcellular location">
    <subcellularLocation>
        <location evidence="1 5">Nucleus</location>
    </subcellularLocation>
</comment>
<dbReference type="PANTHER" id="PTHR11211">
    <property type="entry name" value="IROQUOIS-CLASS HOMEODOMAIN PROTEIN IRX"/>
    <property type="match status" value="1"/>
</dbReference>
<dbReference type="OrthoDB" id="4765743at2759"/>
<evidence type="ECO:0000259" key="6">
    <source>
        <dbReference type="PROSITE" id="PS50071"/>
    </source>
</evidence>
<dbReference type="STRING" id="1448318.A0A319E7Y0"/>
<dbReference type="Proteomes" id="UP000248423">
    <property type="component" value="Unassembled WGS sequence"/>
</dbReference>
<dbReference type="AlphaFoldDB" id="A0A319E7Y0"/>
<dbReference type="GO" id="GO:0000981">
    <property type="term" value="F:DNA-binding transcription factor activity, RNA polymerase II-specific"/>
    <property type="evidence" value="ECO:0007669"/>
    <property type="project" value="InterPro"/>
</dbReference>
<dbReference type="GO" id="GO:0005634">
    <property type="term" value="C:nucleus"/>
    <property type="evidence" value="ECO:0007669"/>
    <property type="project" value="UniProtKB-SubCell"/>
</dbReference>
<dbReference type="InterPro" id="IPR008422">
    <property type="entry name" value="KN_HD"/>
</dbReference>
<accession>A0A319E7Y0</accession>
<evidence type="ECO:0000313" key="8">
    <source>
        <dbReference type="Proteomes" id="UP000248423"/>
    </source>
</evidence>
<feature type="DNA-binding region" description="Homeobox" evidence="5">
    <location>
        <begin position="82"/>
        <end position="127"/>
    </location>
</feature>
<dbReference type="GO" id="GO:0048468">
    <property type="term" value="P:cell development"/>
    <property type="evidence" value="ECO:0007669"/>
    <property type="project" value="TreeGrafter"/>
</dbReference>
<dbReference type="PROSITE" id="PS50071">
    <property type="entry name" value="HOMEOBOX_2"/>
    <property type="match status" value="1"/>
</dbReference>
<feature type="domain" description="Homeobox" evidence="6">
    <location>
        <begin position="80"/>
        <end position="126"/>
    </location>
</feature>
<evidence type="ECO:0000256" key="2">
    <source>
        <dbReference type="ARBA" id="ARBA00023125"/>
    </source>
</evidence>
<dbReference type="SUPFAM" id="SSF46689">
    <property type="entry name" value="Homeodomain-like"/>
    <property type="match status" value="1"/>
</dbReference>
<evidence type="ECO:0000256" key="4">
    <source>
        <dbReference type="ARBA" id="ARBA00023242"/>
    </source>
</evidence>
<dbReference type="CDD" id="cd00086">
    <property type="entry name" value="homeodomain"/>
    <property type="match status" value="1"/>
</dbReference>
<dbReference type="InterPro" id="IPR001356">
    <property type="entry name" value="HD"/>
</dbReference>
<dbReference type="Pfam" id="PF05920">
    <property type="entry name" value="Homeobox_KN"/>
    <property type="match status" value="1"/>
</dbReference>
<dbReference type="InterPro" id="IPR009057">
    <property type="entry name" value="Homeodomain-like_sf"/>
</dbReference>
<evidence type="ECO:0000313" key="7">
    <source>
        <dbReference type="EMBL" id="PYI06186.1"/>
    </source>
</evidence>
<dbReference type="GO" id="GO:0000978">
    <property type="term" value="F:RNA polymerase II cis-regulatory region sequence-specific DNA binding"/>
    <property type="evidence" value="ECO:0007669"/>
    <property type="project" value="TreeGrafter"/>
</dbReference>
<dbReference type="InterPro" id="IPR017970">
    <property type="entry name" value="Homeobox_CS"/>
</dbReference>